<organism evidence="6 7">
    <name type="scientific">Vibrio gelatinilyticus</name>
    <dbReference type="NCBI Taxonomy" id="2893468"/>
    <lineage>
        <taxon>Bacteria</taxon>
        <taxon>Pseudomonadati</taxon>
        <taxon>Pseudomonadota</taxon>
        <taxon>Gammaproteobacteria</taxon>
        <taxon>Vibrionales</taxon>
        <taxon>Vibrionaceae</taxon>
        <taxon>Vibrio</taxon>
    </lineage>
</organism>
<dbReference type="PROSITE" id="PS50931">
    <property type="entry name" value="HTH_LYSR"/>
    <property type="match status" value="1"/>
</dbReference>
<reference evidence="6" key="1">
    <citation type="submission" date="2021-11" db="EMBL/GenBank/DDBJ databases">
        <title>Vibrio ZSDE26 sp. nov. and Vibrio ZSDZ34 sp. nov., isolated from coastal seawater in Qingdao.</title>
        <authorList>
            <person name="Zhang P."/>
        </authorList>
    </citation>
    <scope>NUCLEOTIDE SEQUENCE</scope>
    <source>
        <strain evidence="6">ZSDZ34</strain>
    </source>
</reference>
<dbReference type="RefSeq" id="WP_244357648.1">
    <property type="nucleotide sequence ID" value="NZ_JAJNNZ010000008.1"/>
</dbReference>
<dbReference type="InterPro" id="IPR036388">
    <property type="entry name" value="WH-like_DNA-bd_sf"/>
</dbReference>
<comment type="caution">
    <text evidence="6">The sequence shown here is derived from an EMBL/GenBank/DDBJ whole genome shotgun (WGS) entry which is preliminary data.</text>
</comment>
<dbReference type="Gene3D" id="1.10.10.10">
    <property type="entry name" value="Winged helix-like DNA-binding domain superfamily/Winged helix DNA-binding domain"/>
    <property type="match status" value="1"/>
</dbReference>
<proteinExistence type="inferred from homology"/>
<dbReference type="CDD" id="cd05466">
    <property type="entry name" value="PBP2_LTTR_substrate"/>
    <property type="match status" value="1"/>
</dbReference>
<dbReference type="PRINTS" id="PR00039">
    <property type="entry name" value="HTHLYSR"/>
</dbReference>
<dbReference type="Gene3D" id="3.40.190.290">
    <property type="match status" value="1"/>
</dbReference>
<dbReference type="Pfam" id="PF03466">
    <property type="entry name" value="LysR_substrate"/>
    <property type="match status" value="1"/>
</dbReference>
<name>A0A9X1WIX9_9VIBR</name>
<dbReference type="InterPro" id="IPR005119">
    <property type="entry name" value="LysR_subst-bd"/>
</dbReference>
<dbReference type="InterPro" id="IPR036390">
    <property type="entry name" value="WH_DNA-bd_sf"/>
</dbReference>
<evidence type="ECO:0000256" key="3">
    <source>
        <dbReference type="ARBA" id="ARBA00023125"/>
    </source>
</evidence>
<protein>
    <submittedName>
        <fullName evidence="6">LysR family transcriptional regulator</fullName>
    </submittedName>
</protein>
<dbReference type="EMBL" id="JAJNNZ010000008">
    <property type="protein sequence ID" value="MCJ2377549.1"/>
    <property type="molecule type" value="Genomic_DNA"/>
</dbReference>
<accession>A0A9X1WIX9</accession>
<comment type="similarity">
    <text evidence="1">Belongs to the LysR transcriptional regulatory family.</text>
</comment>
<dbReference type="GO" id="GO:0003700">
    <property type="term" value="F:DNA-binding transcription factor activity"/>
    <property type="evidence" value="ECO:0007669"/>
    <property type="project" value="InterPro"/>
</dbReference>
<sequence length="294" mass="32478">MLSIEQIDAFIATVDCGSFSAAARKLGKVQSAVSQNIMNLEIDCGIELFDRSGRYPTLNDAGHKLLPYARAVSMQHNRLSEQAFSLSRKELEPIILAVDEGLPLNKITPIICKLVESVPRVQVECLLASTADIIEMVQSGRATTGLIFGEYSVPFSLDFENVGAIEFDIYVAADHPLAQAVSPHIEVLSLHRQLVISSRNSNESSLHQLLSPDVWFSDSYAMLIEWCKAGLGWTFIPCYLAKQALKEGTLIPVPIEFEKISAISNVELIQHSSKSSDFAHKKLRELVKSLFEGM</sequence>
<dbReference type="SUPFAM" id="SSF46785">
    <property type="entry name" value="Winged helix' DNA-binding domain"/>
    <property type="match status" value="1"/>
</dbReference>
<keyword evidence="7" id="KW-1185">Reference proteome</keyword>
<keyword evidence="4" id="KW-0804">Transcription</keyword>
<evidence type="ECO:0000256" key="4">
    <source>
        <dbReference type="ARBA" id="ARBA00023163"/>
    </source>
</evidence>
<evidence type="ECO:0000259" key="5">
    <source>
        <dbReference type="PROSITE" id="PS50931"/>
    </source>
</evidence>
<dbReference type="GO" id="GO:0000976">
    <property type="term" value="F:transcription cis-regulatory region binding"/>
    <property type="evidence" value="ECO:0007669"/>
    <property type="project" value="TreeGrafter"/>
</dbReference>
<keyword evidence="2" id="KW-0805">Transcription regulation</keyword>
<dbReference type="PANTHER" id="PTHR30126">
    <property type="entry name" value="HTH-TYPE TRANSCRIPTIONAL REGULATOR"/>
    <property type="match status" value="1"/>
</dbReference>
<dbReference type="SUPFAM" id="SSF53850">
    <property type="entry name" value="Periplasmic binding protein-like II"/>
    <property type="match status" value="1"/>
</dbReference>
<evidence type="ECO:0000313" key="6">
    <source>
        <dbReference type="EMBL" id="MCJ2377549.1"/>
    </source>
</evidence>
<dbReference type="Pfam" id="PF00126">
    <property type="entry name" value="HTH_1"/>
    <property type="match status" value="1"/>
</dbReference>
<dbReference type="AlphaFoldDB" id="A0A9X1WIX9"/>
<gene>
    <name evidence="6" type="ORF">LNL84_11965</name>
</gene>
<dbReference type="PANTHER" id="PTHR30126:SF91">
    <property type="entry name" value="LYSR FAMILY TRANSCRIPTIONAL REGULATOR"/>
    <property type="match status" value="1"/>
</dbReference>
<evidence type="ECO:0000256" key="2">
    <source>
        <dbReference type="ARBA" id="ARBA00023015"/>
    </source>
</evidence>
<keyword evidence="3" id="KW-0238">DNA-binding</keyword>
<evidence type="ECO:0000256" key="1">
    <source>
        <dbReference type="ARBA" id="ARBA00009437"/>
    </source>
</evidence>
<dbReference type="Proteomes" id="UP001139488">
    <property type="component" value="Unassembled WGS sequence"/>
</dbReference>
<dbReference type="InterPro" id="IPR000847">
    <property type="entry name" value="LysR_HTH_N"/>
</dbReference>
<feature type="domain" description="HTH lysR-type" evidence="5">
    <location>
        <begin position="2"/>
        <end position="59"/>
    </location>
</feature>
<evidence type="ECO:0000313" key="7">
    <source>
        <dbReference type="Proteomes" id="UP001139488"/>
    </source>
</evidence>